<keyword evidence="4 6" id="KW-0949">S-adenosyl-L-methionine</keyword>
<dbReference type="OrthoDB" id="5383291at2"/>
<comment type="function">
    <text evidence="6">Specifically methylates the adenine in position 37 of tRNA(1)(Val) (anticodon cmo5UAC).</text>
</comment>
<dbReference type="PANTHER" id="PTHR47739:SF1">
    <property type="entry name" value="TRNA1(VAL) (ADENINE(37)-N6)-METHYLTRANSFERASE"/>
    <property type="match status" value="1"/>
</dbReference>
<evidence type="ECO:0000313" key="8">
    <source>
        <dbReference type="EMBL" id="AOM78673.1"/>
    </source>
</evidence>
<dbReference type="InterPro" id="IPR050210">
    <property type="entry name" value="tRNA_Adenine-N(6)_MTase"/>
</dbReference>
<name>A0A1D7QJ34_9SPHI</name>
<comment type="similarity">
    <text evidence="6">Belongs to the methyltransferase superfamily. tRNA (adenine-N(6)-)-methyltransferase family.</text>
</comment>
<dbReference type="SUPFAM" id="SSF53335">
    <property type="entry name" value="S-adenosyl-L-methionine-dependent methyltransferases"/>
    <property type="match status" value="1"/>
</dbReference>
<dbReference type="Proteomes" id="UP000094313">
    <property type="component" value="Chromosome"/>
</dbReference>
<evidence type="ECO:0000313" key="9">
    <source>
        <dbReference type="Proteomes" id="UP000094313"/>
    </source>
</evidence>
<evidence type="ECO:0000256" key="2">
    <source>
        <dbReference type="ARBA" id="ARBA00022603"/>
    </source>
</evidence>
<dbReference type="Gene3D" id="3.40.50.150">
    <property type="entry name" value="Vaccinia Virus protein VP39"/>
    <property type="match status" value="1"/>
</dbReference>
<keyword evidence="2 6" id="KW-0489">Methyltransferase</keyword>
<dbReference type="PANTHER" id="PTHR47739">
    <property type="entry name" value="TRNA1(VAL) (ADENINE(37)-N6)-METHYLTRANSFERASE"/>
    <property type="match status" value="1"/>
</dbReference>
<evidence type="ECO:0000256" key="1">
    <source>
        <dbReference type="ARBA" id="ARBA00022490"/>
    </source>
</evidence>
<dbReference type="InterPro" id="IPR022882">
    <property type="entry name" value="tRNA_adenine-N6_MeTrfase"/>
</dbReference>
<accession>A0A1D7QJ34</accession>
<dbReference type="GO" id="GO:0032259">
    <property type="term" value="P:methylation"/>
    <property type="evidence" value="ECO:0007669"/>
    <property type="project" value="UniProtKB-KW"/>
</dbReference>
<gene>
    <name evidence="8" type="ORF">BFS30_16715</name>
</gene>
<dbReference type="InterPro" id="IPR002052">
    <property type="entry name" value="DNA_methylase_N6_adenine_CS"/>
</dbReference>
<dbReference type="EC" id="2.1.1.223" evidence="6"/>
<dbReference type="PRINTS" id="PR00507">
    <property type="entry name" value="N12N6MTFRASE"/>
</dbReference>
<proteinExistence type="inferred from homology"/>
<sequence>MGSIFRFKQFEVDQSGCAMKINTDGVLLAAVVAKSEPRYILDIGTGTGVIALMLAQRFSSAYIDAVEIDESAANAAVGNFARSSFSSRTAAHFSAIEDYTTDRRYDLVVSNPPYFVNDLKNPEIRKGIARHADERFFEALLEKVSEILAEEGCFWVILPVKQAGLLVQSAAAFDLLVRKQIDVCSDQTKPVIRQIVCLSRLKGAKEQETFYIYESRGVYTEAYRLLLKDFFLAF</sequence>
<dbReference type="GO" id="GO:0008033">
    <property type="term" value="P:tRNA processing"/>
    <property type="evidence" value="ECO:0007669"/>
    <property type="project" value="UniProtKB-UniRule"/>
</dbReference>
<dbReference type="InterPro" id="IPR029063">
    <property type="entry name" value="SAM-dependent_MTases_sf"/>
</dbReference>
<keyword evidence="3 6" id="KW-0808">Transferase</keyword>
<organism evidence="8 9">
    <name type="scientific">Pedobacter steynii</name>
    <dbReference type="NCBI Taxonomy" id="430522"/>
    <lineage>
        <taxon>Bacteria</taxon>
        <taxon>Pseudomonadati</taxon>
        <taxon>Bacteroidota</taxon>
        <taxon>Sphingobacteriia</taxon>
        <taxon>Sphingobacteriales</taxon>
        <taxon>Sphingobacteriaceae</taxon>
        <taxon>Pedobacter</taxon>
    </lineage>
</organism>
<evidence type="ECO:0000259" key="7">
    <source>
        <dbReference type="Pfam" id="PF05175"/>
    </source>
</evidence>
<dbReference type="GO" id="GO:0005737">
    <property type="term" value="C:cytoplasm"/>
    <property type="evidence" value="ECO:0007669"/>
    <property type="project" value="UniProtKB-SubCell"/>
</dbReference>
<dbReference type="AlphaFoldDB" id="A0A1D7QJ34"/>
<feature type="domain" description="Methyltransferase small" evidence="7">
    <location>
        <begin position="25"/>
        <end position="135"/>
    </location>
</feature>
<dbReference type="Pfam" id="PF05175">
    <property type="entry name" value="MTS"/>
    <property type="match status" value="1"/>
</dbReference>
<dbReference type="EMBL" id="CP017141">
    <property type="protein sequence ID" value="AOM78673.1"/>
    <property type="molecule type" value="Genomic_DNA"/>
</dbReference>
<keyword evidence="9" id="KW-1185">Reference proteome</keyword>
<comment type="subcellular location">
    <subcellularLocation>
        <location evidence="6">Cytoplasm</location>
    </subcellularLocation>
</comment>
<reference evidence="8 9" key="1">
    <citation type="submission" date="2016-08" db="EMBL/GenBank/DDBJ databases">
        <authorList>
            <person name="Seilhamer J.J."/>
        </authorList>
    </citation>
    <scope>NUCLEOTIDE SEQUENCE [LARGE SCALE GENOMIC DNA]</scope>
    <source>
        <strain evidence="8 9">DX4</strain>
    </source>
</reference>
<dbReference type="CDD" id="cd02440">
    <property type="entry name" value="AdoMet_MTases"/>
    <property type="match status" value="1"/>
</dbReference>
<evidence type="ECO:0000256" key="3">
    <source>
        <dbReference type="ARBA" id="ARBA00022679"/>
    </source>
</evidence>
<dbReference type="PROSITE" id="PS00092">
    <property type="entry name" value="N6_MTASE"/>
    <property type="match status" value="1"/>
</dbReference>
<comment type="catalytic activity">
    <reaction evidence="6">
        <text>adenosine(37) in tRNA1(Val) + S-adenosyl-L-methionine = N(6)-methyladenosine(37) in tRNA1(Val) + S-adenosyl-L-homocysteine + H(+)</text>
        <dbReference type="Rhea" id="RHEA:43160"/>
        <dbReference type="Rhea" id="RHEA-COMP:10369"/>
        <dbReference type="Rhea" id="RHEA-COMP:10370"/>
        <dbReference type="ChEBI" id="CHEBI:15378"/>
        <dbReference type="ChEBI" id="CHEBI:57856"/>
        <dbReference type="ChEBI" id="CHEBI:59789"/>
        <dbReference type="ChEBI" id="CHEBI:74411"/>
        <dbReference type="ChEBI" id="CHEBI:74449"/>
        <dbReference type="EC" id="2.1.1.223"/>
    </reaction>
</comment>
<dbReference type="GO" id="GO:0003676">
    <property type="term" value="F:nucleic acid binding"/>
    <property type="evidence" value="ECO:0007669"/>
    <property type="project" value="InterPro"/>
</dbReference>
<evidence type="ECO:0000256" key="4">
    <source>
        <dbReference type="ARBA" id="ARBA00022691"/>
    </source>
</evidence>
<dbReference type="KEGG" id="psty:BFS30_16715"/>
<protein>
    <recommendedName>
        <fullName evidence="6">tRNA1(Val) (adenine(37)-N6)-methyltransferase</fullName>
        <ecNumber evidence="6">2.1.1.223</ecNumber>
    </recommendedName>
    <alternativeName>
        <fullName evidence="6">tRNA m6A37 methyltransferase</fullName>
    </alternativeName>
</protein>
<keyword evidence="5 6" id="KW-0819">tRNA processing</keyword>
<dbReference type="InterPro" id="IPR007848">
    <property type="entry name" value="Small_mtfrase_dom"/>
</dbReference>
<evidence type="ECO:0000256" key="6">
    <source>
        <dbReference type="HAMAP-Rule" id="MF_01872"/>
    </source>
</evidence>
<dbReference type="GO" id="GO:0016430">
    <property type="term" value="F:tRNA (adenine-N6)-methyltransferase activity"/>
    <property type="evidence" value="ECO:0007669"/>
    <property type="project" value="UniProtKB-UniRule"/>
</dbReference>
<keyword evidence="1 6" id="KW-0963">Cytoplasm</keyword>
<dbReference type="HAMAP" id="MF_01872">
    <property type="entry name" value="tRNA_methyltr_YfiC"/>
    <property type="match status" value="1"/>
</dbReference>
<evidence type="ECO:0000256" key="5">
    <source>
        <dbReference type="ARBA" id="ARBA00022694"/>
    </source>
</evidence>